<sequence length="176" mass="20045">MQIKPLEQQDWSAWQAIYEEAFPIAERFDFEELVNLTHENAKIHLSKLVENDQLVGLLCHVDLSDQKGFILYFATQAQQRGRGLGGKALAAMKELYPAGFILESELTETTAENETQRQARFRFYERNGVKASDTISHNMGGDFHLMRSTTDIDSNHYLEAIDMFGIVAKLSKVESK</sequence>
<keyword evidence="3" id="KW-1185">Reference proteome</keyword>
<proteinExistence type="predicted"/>
<evidence type="ECO:0000259" key="1">
    <source>
        <dbReference type="PROSITE" id="PS51186"/>
    </source>
</evidence>
<gene>
    <name evidence="2" type="ORF">G7084_06895</name>
</gene>
<dbReference type="KEGG" id="wco:G7084_06895"/>
<name>A0A6G8B1C0_9LACO</name>
<accession>A0A6G8B1C0</accession>
<dbReference type="Pfam" id="PF00583">
    <property type="entry name" value="Acetyltransf_1"/>
    <property type="match status" value="1"/>
</dbReference>
<dbReference type="Proteomes" id="UP000500741">
    <property type="component" value="Chromosome"/>
</dbReference>
<dbReference type="InterPro" id="IPR016181">
    <property type="entry name" value="Acyl_CoA_acyltransferase"/>
</dbReference>
<dbReference type="Gene3D" id="3.40.630.30">
    <property type="match status" value="1"/>
</dbReference>
<reference evidence="2 3" key="1">
    <citation type="submission" date="2020-03" db="EMBL/GenBank/DDBJ databases">
        <title>Weissella sp. nov., isolated from Cybister lewisianus.</title>
        <authorList>
            <person name="Hyun D.-W."/>
            <person name="Bae J.-W."/>
        </authorList>
    </citation>
    <scope>NUCLEOTIDE SEQUENCE [LARGE SCALE GENOMIC DNA]</scope>
    <source>
        <strain evidence="2 3">HDW19</strain>
    </source>
</reference>
<dbReference type="RefSeq" id="WP_166011245.1">
    <property type="nucleotide sequence ID" value="NZ_CP049888.1"/>
</dbReference>
<organism evidence="2 3">
    <name type="scientific">Weissella coleopterorum</name>
    <dbReference type="NCBI Taxonomy" id="2714949"/>
    <lineage>
        <taxon>Bacteria</taxon>
        <taxon>Bacillati</taxon>
        <taxon>Bacillota</taxon>
        <taxon>Bacilli</taxon>
        <taxon>Lactobacillales</taxon>
        <taxon>Lactobacillaceae</taxon>
        <taxon>Weissella</taxon>
    </lineage>
</organism>
<dbReference type="PROSITE" id="PS51186">
    <property type="entry name" value="GNAT"/>
    <property type="match status" value="1"/>
</dbReference>
<keyword evidence="2" id="KW-0808">Transferase</keyword>
<dbReference type="AlphaFoldDB" id="A0A6G8B1C0"/>
<dbReference type="GO" id="GO:0016747">
    <property type="term" value="F:acyltransferase activity, transferring groups other than amino-acyl groups"/>
    <property type="evidence" value="ECO:0007669"/>
    <property type="project" value="InterPro"/>
</dbReference>
<dbReference type="SUPFAM" id="SSF55729">
    <property type="entry name" value="Acyl-CoA N-acyltransferases (Nat)"/>
    <property type="match status" value="1"/>
</dbReference>
<evidence type="ECO:0000313" key="2">
    <source>
        <dbReference type="EMBL" id="QIL51046.1"/>
    </source>
</evidence>
<evidence type="ECO:0000313" key="3">
    <source>
        <dbReference type="Proteomes" id="UP000500741"/>
    </source>
</evidence>
<protein>
    <submittedName>
        <fullName evidence="2">GNAT family N-acetyltransferase</fullName>
    </submittedName>
</protein>
<dbReference type="EMBL" id="CP049888">
    <property type="protein sequence ID" value="QIL51046.1"/>
    <property type="molecule type" value="Genomic_DNA"/>
</dbReference>
<feature type="domain" description="N-acetyltransferase" evidence="1">
    <location>
        <begin position="1"/>
        <end position="151"/>
    </location>
</feature>
<dbReference type="InterPro" id="IPR000182">
    <property type="entry name" value="GNAT_dom"/>
</dbReference>